<reference evidence="12" key="1">
    <citation type="journal article" date="2019" name="Int. J. Syst. Evol. Microbiol.">
        <title>The Global Catalogue of Microorganisms (GCM) 10K type strain sequencing project: providing services to taxonomists for standard genome sequencing and annotation.</title>
        <authorList>
            <consortium name="The Broad Institute Genomics Platform"/>
            <consortium name="The Broad Institute Genome Sequencing Center for Infectious Disease"/>
            <person name="Wu L."/>
            <person name="Ma J."/>
        </authorList>
    </citation>
    <scope>NUCLEOTIDE SEQUENCE [LARGE SCALE GENOMIC DNA]</scope>
    <source>
        <strain evidence="12">CGMCC 4.7304</strain>
    </source>
</reference>
<evidence type="ECO:0000313" key="11">
    <source>
        <dbReference type="EMBL" id="MFC5720484.1"/>
    </source>
</evidence>
<name>A0ABW0YZ23_9ACTN</name>
<dbReference type="PANTHER" id="PTHR42940">
    <property type="entry name" value="ALCOHOL DEHYDROGENASE 1-RELATED"/>
    <property type="match status" value="1"/>
</dbReference>
<dbReference type="EC" id="1.1.1.1" evidence="3"/>
<dbReference type="RefSeq" id="WP_390315631.1">
    <property type="nucleotide sequence ID" value="NZ_JBHSPB010000005.1"/>
</dbReference>
<dbReference type="NCBIfam" id="TIGR02822">
    <property type="entry name" value="adh_fam_2"/>
    <property type="match status" value="1"/>
</dbReference>
<dbReference type="InterPro" id="IPR020843">
    <property type="entry name" value="ER"/>
</dbReference>
<dbReference type="SUPFAM" id="SSF51735">
    <property type="entry name" value="NAD(P)-binding Rossmann-fold domains"/>
    <property type="match status" value="1"/>
</dbReference>
<dbReference type="SUPFAM" id="SSF50129">
    <property type="entry name" value="GroES-like"/>
    <property type="match status" value="1"/>
</dbReference>
<evidence type="ECO:0000256" key="4">
    <source>
        <dbReference type="ARBA" id="ARBA00022723"/>
    </source>
</evidence>
<evidence type="ECO:0000256" key="7">
    <source>
        <dbReference type="ARBA" id="ARBA00049164"/>
    </source>
</evidence>
<proteinExistence type="inferred from homology"/>
<keyword evidence="6" id="KW-0560">Oxidoreductase</keyword>
<comment type="catalytic activity">
    <reaction evidence="8">
        <text>a primary alcohol + NAD(+) = an aldehyde + NADH + H(+)</text>
        <dbReference type="Rhea" id="RHEA:10736"/>
        <dbReference type="ChEBI" id="CHEBI:15378"/>
        <dbReference type="ChEBI" id="CHEBI:15734"/>
        <dbReference type="ChEBI" id="CHEBI:17478"/>
        <dbReference type="ChEBI" id="CHEBI:57540"/>
        <dbReference type="ChEBI" id="CHEBI:57945"/>
        <dbReference type="EC" id="1.1.1.1"/>
    </reaction>
</comment>
<dbReference type="Pfam" id="PF08240">
    <property type="entry name" value="ADH_N"/>
    <property type="match status" value="1"/>
</dbReference>
<comment type="cofactor">
    <cofactor evidence="1 9">
        <name>Zn(2+)</name>
        <dbReference type="ChEBI" id="CHEBI:29105"/>
    </cofactor>
</comment>
<sequence length="345" mass="36119">MTLPAGTTVPTETTAWVVERAAPAAERPLLRVRRPLPPLGPAGLLVEVAACGVCRTDLHLAEGDLPPRVPRCTPGHEIVGRVLAAGPEAEGFARGDRVGVAWLAGTCGECAYCRRGRENLCPSSRYTGWDVHGGYAEHTVADARFAYHLPEGPPDAELAPLLCAGIIGYRALERAELPAGGVLGIYGFGASAHLTAQLALARGATVHVLTRSPAARRLALELGAASAGGAYDAPPEPLDAALLFAPVGDLVPYALAALDRGGTLAVAGIHLTDIPVLNYQKHLFQERTLRSVTANTRTDGRACLAEAARHRPVVHVEPYPMRHADDALADLAADRVTGVAVLTAD</sequence>
<accession>A0ABW0YZ23</accession>
<evidence type="ECO:0000256" key="3">
    <source>
        <dbReference type="ARBA" id="ARBA00013190"/>
    </source>
</evidence>
<dbReference type="InterPro" id="IPR002328">
    <property type="entry name" value="ADH_Zn_CS"/>
</dbReference>
<dbReference type="PROSITE" id="PS00059">
    <property type="entry name" value="ADH_ZINC"/>
    <property type="match status" value="1"/>
</dbReference>
<evidence type="ECO:0000313" key="12">
    <source>
        <dbReference type="Proteomes" id="UP001596083"/>
    </source>
</evidence>
<dbReference type="Gene3D" id="3.90.180.10">
    <property type="entry name" value="Medium-chain alcohol dehydrogenases, catalytic domain"/>
    <property type="match status" value="1"/>
</dbReference>
<evidence type="ECO:0000256" key="2">
    <source>
        <dbReference type="ARBA" id="ARBA00008072"/>
    </source>
</evidence>
<evidence type="ECO:0000256" key="1">
    <source>
        <dbReference type="ARBA" id="ARBA00001947"/>
    </source>
</evidence>
<keyword evidence="4 9" id="KW-0479">Metal-binding</keyword>
<dbReference type="InterPro" id="IPR013149">
    <property type="entry name" value="ADH-like_C"/>
</dbReference>
<feature type="domain" description="Enoyl reductase (ER)" evidence="10">
    <location>
        <begin position="21"/>
        <end position="342"/>
    </location>
</feature>
<dbReference type="CDD" id="cd08298">
    <property type="entry name" value="CAD2"/>
    <property type="match status" value="1"/>
</dbReference>
<gene>
    <name evidence="11" type="ORF">ACFP1Z_09960</name>
</gene>
<dbReference type="PANTHER" id="PTHR42940:SF8">
    <property type="entry name" value="VACUOLAR PROTEIN SORTING-ASSOCIATED PROTEIN 11"/>
    <property type="match status" value="1"/>
</dbReference>
<organism evidence="11 12">
    <name type="scientific">Streptomyces gamaensis</name>
    <dbReference type="NCBI Taxonomy" id="1763542"/>
    <lineage>
        <taxon>Bacteria</taxon>
        <taxon>Bacillati</taxon>
        <taxon>Actinomycetota</taxon>
        <taxon>Actinomycetes</taxon>
        <taxon>Kitasatosporales</taxon>
        <taxon>Streptomycetaceae</taxon>
        <taxon>Streptomyces</taxon>
    </lineage>
</organism>
<comment type="similarity">
    <text evidence="2 9">Belongs to the zinc-containing alcohol dehydrogenase family.</text>
</comment>
<dbReference type="Gene3D" id="3.40.50.720">
    <property type="entry name" value="NAD(P)-binding Rossmann-like Domain"/>
    <property type="match status" value="1"/>
</dbReference>
<evidence type="ECO:0000256" key="5">
    <source>
        <dbReference type="ARBA" id="ARBA00022833"/>
    </source>
</evidence>
<evidence type="ECO:0000256" key="6">
    <source>
        <dbReference type="ARBA" id="ARBA00023002"/>
    </source>
</evidence>
<evidence type="ECO:0000256" key="8">
    <source>
        <dbReference type="ARBA" id="ARBA00049243"/>
    </source>
</evidence>
<keyword evidence="12" id="KW-1185">Reference proteome</keyword>
<protein>
    <recommendedName>
        <fullName evidence="3">alcohol dehydrogenase</fullName>
        <ecNumber evidence="3">1.1.1.1</ecNumber>
    </recommendedName>
</protein>
<dbReference type="EMBL" id="JBHSPB010000005">
    <property type="protein sequence ID" value="MFC5720484.1"/>
    <property type="molecule type" value="Genomic_DNA"/>
</dbReference>
<dbReference type="InterPro" id="IPR036291">
    <property type="entry name" value="NAD(P)-bd_dom_sf"/>
</dbReference>
<dbReference type="Pfam" id="PF00107">
    <property type="entry name" value="ADH_zinc_N"/>
    <property type="match status" value="1"/>
</dbReference>
<comment type="caution">
    <text evidence="11">The sequence shown here is derived from an EMBL/GenBank/DDBJ whole genome shotgun (WGS) entry which is preliminary data.</text>
</comment>
<dbReference type="SMART" id="SM00829">
    <property type="entry name" value="PKS_ER"/>
    <property type="match status" value="1"/>
</dbReference>
<dbReference type="InterPro" id="IPR013154">
    <property type="entry name" value="ADH-like_N"/>
</dbReference>
<evidence type="ECO:0000259" key="10">
    <source>
        <dbReference type="SMART" id="SM00829"/>
    </source>
</evidence>
<dbReference type="Proteomes" id="UP001596083">
    <property type="component" value="Unassembled WGS sequence"/>
</dbReference>
<evidence type="ECO:0000256" key="9">
    <source>
        <dbReference type="RuleBase" id="RU361277"/>
    </source>
</evidence>
<keyword evidence="5 9" id="KW-0862">Zinc</keyword>
<dbReference type="InterPro" id="IPR014187">
    <property type="entry name" value="ADH_Zn_typ-2"/>
</dbReference>
<comment type="catalytic activity">
    <reaction evidence="7">
        <text>a secondary alcohol + NAD(+) = a ketone + NADH + H(+)</text>
        <dbReference type="Rhea" id="RHEA:10740"/>
        <dbReference type="ChEBI" id="CHEBI:15378"/>
        <dbReference type="ChEBI" id="CHEBI:17087"/>
        <dbReference type="ChEBI" id="CHEBI:35681"/>
        <dbReference type="ChEBI" id="CHEBI:57540"/>
        <dbReference type="ChEBI" id="CHEBI:57945"/>
        <dbReference type="EC" id="1.1.1.1"/>
    </reaction>
</comment>
<dbReference type="InterPro" id="IPR011032">
    <property type="entry name" value="GroES-like_sf"/>
</dbReference>